<dbReference type="GO" id="GO:0020037">
    <property type="term" value="F:heme binding"/>
    <property type="evidence" value="ECO:0007669"/>
    <property type="project" value="TreeGrafter"/>
</dbReference>
<dbReference type="EMBL" id="LMXI01000212">
    <property type="protein sequence ID" value="KRT59069.1"/>
    <property type="molecule type" value="Genomic_DNA"/>
</dbReference>
<keyword evidence="6 12" id="KW-0812">Transmembrane</keyword>
<dbReference type="Pfam" id="PF01654">
    <property type="entry name" value="Cyt_bd_oxida_I"/>
    <property type="match status" value="1"/>
</dbReference>
<name>A0A0T5Z8H5_9GAMM</name>
<keyword evidence="4" id="KW-1003">Cell membrane</keyword>
<dbReference type="GO" id="GO:0016682">
    <property type="term" value="F:oxidoreductase activity, acting on diphenols and related substances as donors, oxygen as acceptor"/>
    <property type="evidence" value="ECO:0007669"/>
    <property type="project" value="TreeGrafter"/>
</dbReference>
<organism evidence="14 15">
    <name type="scientific">endosymbiont of Ridgeia piscesae</name>
    <dbReference type="NCBI Taxonomy" id="54398"/>
    <lineage>
        <taxon>Bacteria</taxon>
        <taxon>Pseudomonadati</taxon>
        <taxon>Pseudomonadota</taxon>
        <taxon>Gammaproteobacteria</taxon>
        <taxon>sulfur-oxidizing symbionts</taxon>
    </lineage>
</organism>
<reference evidence="15 16" key="1">
    <citation type="submission" date="2015-11" db="EMBL/GenBank/DDBJ databases">
        <title>The genome of Candidatus Endoriftia persephone in Ridgeia piscesae and population structure of the North Eastern Pacific vestimentiferan symbionts.</title>
        <authorList>
            <person name="Perez M."/>
            <person name="Juniper K.S."/>
        </authorList>
    </citation>
    <scope>NUCLEOTIDE SEQUENCE [LARGE SCALE GENOMIC DNA]</scope>
    <source>
        <strain evidence="14">Ind10</strain>
        <strain evidence="13">Ind11</strain>
    </source>
</reference>
<feature type="transmembrane region" description="Helical" evidence="12">
    <location>
        <begin position="310"/>
        <end position="333"/>
    </location>
</feature>
<feature type="transmembrane region" description="Helical" evidence="12">
    <location>
        <begin position="470"/>
        <end position="494"/>
    </location>
</feature>
<feature type="transmembrane region" description="Helical" evidence="12">
    <location>
        <begin position="143"/>
        <end position="164"/>
    </location>
</feature>
<feature type="transmembrane region" description="Helical" evidence="12">
    <location>
        <begin position="176"/>
        <end position="198"/>
    </location>
</feature>
<dbReference type="OrthoDB" id="224322at2"/>
<proteinExistence type="inferred from homology"/>
<dbReference type="GO" id="GO:0019646">
    <property type="term" value="P:aerobic electron transport chain"/>
    <property type="evidence" value="ECO:0007669"/>
    <property type="project" value="InterPro"/>
</dbReference>
<dbReference type="InterPro" id="IPR002585">
    <property type="entry name" value="Cyt-d_ubiquinol_oxidase_su_1"/>
</dbReference>
<comment type="subcellular location">
    <subcellularLocation>
        <location evidence="1">Cell membrane</location>
        <topology evidence="1">Multi-pass membrane protein</topology>
    </subcellularLocation>
</comment>
<dbReference type="Proteomes" id="UP000051634">
    <property type="component" value="Unassembled WGS sequence"/>
</dbReference>
<dbReference type="GO" id="GO:0046872">
    <property type="term" value="F:metal ion binding"/>
    <property type="evidence" value="ECO:0007669"/>
    <property type="project" value="UniProtKB-KW"/>
</dbReference>
<dbReference type="GO" id="GO:0070069">
    <property type="term" value="C:cytochrome complex"/>
    <property type="evidence" value="ECO:0007669"/>
    <property type="project" value="InterPro"/>
</dbReference>
<keyword evidence="11 12" id="KW-0472">Membrane</keyword>
<dbReference type="AlphaFoldDB" id="A0A0T5Z8H5"/>
<feature type="transmembrane region" description="Helical" evidence="12">
    <location>
        <begin position="270"/>
        <end position="290"/>
    </location>
</feature>
<evidence type="ECO:0000313" key="16">
    <source>
        <dbReference type="Proteomes" id="UP000051634"/>
    </source>
</evidence>
<evidence type="ECO:0000256" key="5">
    <source>
        <dbReference type="ARBA" id="ARBA00022617"/>
    </source>
</evidence>
<feature type="transmembrane region" description="Helical" evidence="12">
    <location>
        <begin position="546"/>
        <end position="567"/>
    </location>
</feature>
<evidence type="ECO:0000313" key="13">
    <source>
        <dbReference type="EMBL" id="KRT55335.1"/>
    </source>
</evidence>
<dbReference type="PANTHER" id="PTHR30365">
    <property type="entry name" value="CYTOCHROME D UBIQUINOL OXIDASE"/>
    <property type="match status" value="1"/>
</dbReference>
<comment type="caution">
    <text evidence="14">The sequence shown here is derived from an EMBL/GenBank/DDBJ whole genome shotgun (WGS) entry which is preliminary data.</text>
</comment>
<evidence type="ECO:0000256" key="10">
    <source>
        <dbReference type="ARBA" id="ARBA00023004"/>
    </source>
</evidence>
<gene>
    <name evidence="13" type="ORF">Ga0074115_11693</name>
    <name evidence="14" type="ORF">Ga0076813_14823</name>
</gene>
<keyword evidence="16" id="KW-1185">Reference proteome</keyword>
<keyword evidence="10" id="KW-0408">Iron</keyword>
<feature type="transmembrane region" description="Helical" evidence="12">
    <location>
        <begin position="506"/>
        <end position="525"/>
    </location>
</feature>
<comment type="similarity">
    <text evidence="2">Belongs to the cytochrome ubiquinol oxidase subunit 1 family.</text>
</comment>
<evidence type="ECO:0000256" key="9">
    <source>
        <dbReference type="ARBA" id="ARBA00022989"/>
    </source>
</evidence>
<evidence type="ECO:0000256" key="8">
    <source>
        <dbReference type="ARBA" id="ARBA00022982"/>
    </source>
</evidence>
<evidence type="ECO:0000313" key="15">
    <source>
        <dbReference type="Proteomes" id="UP000051276"/>
    </source>
</evidence>
<evidence type="ECO:0000256" key="3">
    <source>
        <dbReference type="ARBA" id="ARBA00022448"/>
    </source>
</evidence>
<feature type="transmembrane region" description="Helical" evidence="12">
    <location>
        <begin position="210"/>
        <end position="230"/>
    </location>
</feature>
<dbReference type="EMBL" id="LDXT01000081">
    <property type="protein sequence ID" value="KRT55335.1"/>
    <property type="molecule type" value="Genomic_DNA"/>
</dbReference>
<evidence type="ECO:0000256" key="4">
    <source>
        <dbReference type="ARBA" id="ARBA00022475"/>
    </source>
</evidence>
<sequence length="635" mass="69645">MRQMRLRSLFERVSPGLLRGGLMVLLFAVGLSAASAGMAGDGDIAPIGRVHVEGMDFTPAEDLAATESDEPELIAAPQPSRGDYPNIGVSSRAVVWILAQMHLFFGALVLAVPLFVLVIELVGVMSGDERYDSMAHEFMKISLTGFSITAIFGGSLALALFLLYPDFMGYMMHVFGAQWLVYAGLFFLESFFLYTYYYGWNAMRYGNAKWVHLSLGLLLNGAGMTIMVMSNSWATFMMAPSGVNEVGAVIGNIWEVMKGPLWNPINLHRFIANIGFGGAVVGAYAAYKFLSTKDPEKRAHYDWMGYTSNFIAILAFLPLPFAGYWLMAEIYAYSQQMGITAMGGILAWLFIVQAVLIGTILLAGNYYLWAGMSRTEGSERYKPLISLIAFVLVVCFLTWVTPHTLILSASEIAQLGGSHHHLLGPLGIMPAKNIAVNLMLIVTFLSFQLYRRSDKVATVAWAPIGNALMVAIYVVAIYVVAIANVIFLGVYYGYFTNTVYKVGSSVAQVSSTLVVIISGIVIDALMFKNAKTLPSHWGKIPDRAQYALFALPIAFTWLMGLMGYVRSSVKTHWHVYTVMKDNSPDNFIPTIGYAGNMITIVTVLFLLFVLFMFWVANLSGTKQAKPVVVTEGGAA</sequence>
<keyword evidence="5" id="KW-0349">Heme</keyword>
<dbReference type="PANTHER" id="PTHR30365:SF14">
    <property type="entry name" value="CYTOCHROME BD MENAQUINOL OXIDASE SUBUNIT I-RELATED"/>
    <property type="match status" value="1"/>
</dbReference>
<evidence type="ECO:0000313" key="14">
    <source>
        <dbReference type="EMBL" id="KRT59069.1"/>
    </source>
</evidence>
<dbReference type="PATRIC" id="fig|54398.3.peg.1317"/>
<dbReference type="GO" id="GO:0005886">
    <property type="term" value="C:plasma membrane"/>
    <property type="evidence" value="ECO:0007669"/>
    <property type="project" value="UniProtKB-SubCell"/>
</dbReference>
<keyword evidence="9 12" id="KW-1133">Transmembrane helix</keyword>
<feature type="transmembrane region" description="Helical" evidence="12">
    <location>
        <begin position="587"/>
        <end position="615"/>
    </location>
</feature>
<dbReference type="Proteomes" id="UP000051276">
    <property type="component" value="Unassembled WGS sequence"/>
</dbReference>
<feature type="transmembrane region" description="Helical" evidence="12">
    <location>
        <begin position="381"/>
        <end position="400"/>
    </location>
</feature>
<evidence type="ECO:0000256" key="12">
    <source>
        <dbReference type="SAM" id="Phobius"/>
    </source>
</evidence>
<protein>
    <submittedName>
        <fullName evidence="13">Bacterial Cytochrome Ubiquinol Oxidase</fullName>
    </submittedName>
    <submittedName>
        <fullName evidence="14">Cytochrome bd terminal oxidase subunit I</fullName>
    </submittedName>
</protein>
<feature type="transmembrane region" description="Helical" evidence="12">
    <location>
        <begin position="345"/>
        <end position="369"/>
    </location>
</feature>
<evidence type="ECO:0000256" key="2">
    <source>
        <dbReference type="ARBA" id="ARBA00009819"/>
    </source>
</evidence>
<evidence type="ECO:0000256" key="1">
    <source>
        <dbReference type="ARBA" id="ARBA00004651"/>
    </source>
</evidence>
<keyword evidence="8" id="KW-0249">Electron transport</keyword>
<keyword evidence="7" id="KW-0479">Metal-binding</keyword>
<dbReference type="RefSeq" id="WP_082626860.1">
    <property type="nucleotide sequence ID" value="NZ_KQ556938.1"/>
</dbReference>
<dbReference type="STRING" id="54398.Ga0074115_11693"/>
<feature type="transmembrane region" description="Helical" evidence="12">
    <location>
        <begin position="434"/>
        <end position="450"/>
    </location>
</feature>
<dbReference type="GO" id="GO:0009055">
    <property type="term" value="F:electron transfer activity"/>
    <property type="evidence" value="ECO:0007669"/>
    <property type="project" value="InterPro"/>
</dbReference>
<feature type="transmembrane region" description="Helical" evidence="12">
    <location>
        <begin position="93"/>
        <end position="122"/>
    </location>
</feature>
<evidence type="ECO:0000256" key="7">
    <source>
        <dbReference type="ARBA" id="ARBA00022723"/>
    </source>
</evidence>
<evidence type="ECO:0000256" key="11">
    <source>
        <dbReference type="ARBA" id="ARBA00023136"/>
    </source>
</evidence>
<keyword evidence="3" id="KW-0813">Transport</keyword>
<accession>A0A0T5Z8H5</accession>
<evidence type="ECO:0000256" key="6">
    <source>
        <dbReference type="ARBA" id="ARBA00022692"/>
    </source>
</evidence>